<protein>
    <submittedName>
        <fullName evidence="2">MBL fold metallo-hydrolase</fullName>
    </submittedName>
</protein>
<feature type="domain" description="Metallo-beta-lactamase" evidence="1">
    <location>
        <begin position="21"/>
        <end position="239"/>
    </location>
</feature>
<dbReference type="InterPro" id="IPR048933">
    <property type="entry name" value="B_lactamase-like_C"/>
</dbReference>
<keyword evidence="3" id="KW-1185">Reference proteome</keyword>
<dbReference type="Pfam" id="PF21221">
    <property type="entry name" value="B_lactamase-like_C"/>
    <property type="match status" value="1"/>
</dbReference>
<dbReference type="InterPro" id="IPR036866">
    <property type="entry name" value="RibonucZ/Hydroxyglut_hydro"/>
</dbReference>
<evidence type="ECO:0000313" key="2">
    <source>
        <dbReference type="EMBL" id="GAA3861565.1"/>
    </source>
</evidence>
<accession>A0ABP7K0R6</accession>
<evidence type="ECO:0000313" key="3">
    <source>
        <dbReference type="Proteomes" id="UP001399917"/>
    </source>
</evidence>
<dbReference type="Pfam" id="PF00753">
    <property type="entry name" value="Lactamase_B"/>
    <property type="match status" value="1"/>
</dbReference>
<sequence>MVEVADGVLWAQMPLPQPLNHVNVYALDDGTGWTIVDTGVDTERTRSAWRNLLSGPLAGKPVTRLIATHHHLDHIGLAGWFMTEFGTELLTTRTAYLMARMLQLDTQDRPTPQMVAFWRSCGIAPEILAERETTRPFNTSDAVGPIPLGFTRIQEGDVIKAGGRVWDVRCGDGHAPEHATLWSHDGELVIGGDQLLGSISPNLGLHATEPEADPVGDWIDSCMRFRPYATDTQIVLTGHKKPYRGLPARLGQLIDNHAAALERLRVFLAEPATACDCFDALFRRKIKKGEYGLAMVEAMAHCHHLFAKGLVTREVREDGAYVWQTRASQ</sequence>
<dbReference type="InterPro" id="IPR050662">
    <property type="entry name" value="Sec-metab_biosynth-thioest"/>
</dbReference>
<evidence type="ECO:0000259" key="1">
    <source>
        <dbReference type="SMART" id="SM00849"/>
    </source>
</evidence>
<dbReference type="SMART" id="SM00849">
    <property type="entry name" value="Lactamase_B"/>
    <property type="match status" value="1"/>
</dbReference>
<name>A0ABP7K0R6_9RHOB</name>
<dbReference type="InterPro" id="IPR036388">
    <property type="entry name" value="WH-like_DNA-bd_sf"/>
</dbReference>
<dbReference type="SUPFAM" id="SSF56281">
    <property type="entry name" value="Metallo-hydrolase/oxidoreductase"/>
    <property type="match status" value="1"/>
</dbReference>
<dbReference type="PANTHER" id="PTHR23131">
    <property type="entry name" value="ENDORIBONUCLEASE LACTB2"/>
    <property type="match status" value="1"/>
</dbReference>
<gene>
    <name evidence="2" type="ORF">GCM10022404_10300</name>
</gene>
<reference evidence="3" key="1">
    <citation type="journal article" date="2019" name="Int. J. Syst. Evol. Microbiol.">
        <title>The Global Catalogue of Microorganisms (GCM) 10K type strain sequencing project: providing services to taxonomists for standard genome sequencing and annotation.</title>
        <authorList>
            <consortium name="The Broad Institute Genomics Platform"/>
            <consortium name="The Broad Institute Genome Sequencing Center for Infectious Disease"/>
            <person name="Wu L."/>
            <person name="Ma J."/>
        </authorList>
    </citation>
    <scope>NUCLEOTIDE SEQUENCE [LARGE SCALE GENOMIC DNA]</scope>
    <source>
        <strain evidence="3">JCM 17190</strain>
    </source>
</reference>
<comment type="caution">
    <text evidence="2">The sequence shown here is derived from an EMBL/GenBank/DDBJ whole genome shotgun (WGS) entry which is preliminary data.</text>
</comment>
<dbReference type="Gene3D" id="1.10.10.10">
    <property type="entry name" value="Winged helix-like DNA-binding domain superfamily/Winged helix DNA-binding domain"/>
    <property type="match status" value="1"/>
</dbReference>
<dbReference type="Proteomes" id="UP001399917">
    <property type="component" value="Unassembled WGS sequence"/>
</dbReference>
<dbReference type="EMBL" id="BAABDF010000005">
    <property type="protein sequence ID" value="GAA3861565.1"/>
    <property type="molecule type" value="Genomic_DNA"/>
</dbReference>
<dbReference type="Gene3D" id="3.60.15.10">
    <property type="entry name" value="Ribonuclease Z/Hydroxyacylglutathione hydrolase-like"/>
    <property type="match status" value="1"/>
</dbReference>
<dbReference type="PANTHER" id="PTHR23131:SF4">
    <property type="entry name" value="METALLO-BETA-LACTAMASE SUPERFAMILY POTEIN"/>
    <property type="match status" value="1"/>
</dbReference>
<organism evidence="2 3">
    <name type="scientific">Celeribacter arenosi</name>
    <dbReference type="NCBI Taxonomy" id="792649"/>
    <lineage>
        <taxon>Bacteria</taxon>
        <taxon>Pseudomonadati</taxon>
        <taxon>Pseudomonadota</taxon>
        <taxon>Alphaproteobacteria</taxon>
        <taxon>Rhodobacterales</taxon>
        <taxon>Roseobacteraceae</taxon>
        <taxon>Celeribacter</taxon>
    </lineage>
</organism>
<proteinExistence type="predicted"/>
<dbReference type="InterPro" id="IPR001279">
    <property type="entry name" value="Metallo-B-lactamas"/>
</dbReference>